<dbReference type="OrthoDB" id="406634at2759"/>
<feature type="compositionally biased region" description="Low complexity" evidence="7">
    <location>
        <begin position="61"/>
        <end position="80"/>
    </location>
</feature>
<dbReference type="GO" id="GO:0005739">
    <property type="term" value="C:mitochondrion"/>
    <property type="evidence" value="ECO:0007669"/>
    <property type="project" value="TreeGrafter"/>
</dbReference>
<evidence type="ECO:0000313" key="10">
    <source>
        <dbReference type="Proteomes" id="UP000019484"/>
    </source>
</evidence>
<feature type="domain" description="TauD/TfdA-like" evidence="8">
    <location>
        <begin position="215"/>
        <end position="474"/>
    </location>
</feature>
<dbReference type="HOGENOM" id="CLU_021859_0_0_1"/>
<sequence length="502" mass="56722">MATVLKRLKVNQALSSSPYGKVQKRGAASQRKLRLKEILETGSVPESPSPAERESELGSNAATRTTSTSRPTSTAPATSTESGLGFRTRHPLKWSNSAKLEEGKLLEDGKPLVSPILARDACKCAKCIDPSDRQRNFSYADIPHDIAFRDITRVEGRDDTLVRWLNDCAPHVKGDTTILSKETIASLKSEFRNAARWALYRRPQKLWDASSFRRDTARIDFNDYMTDPGALAETLHLLWRDGLVFIDGVPEAESSVGAIVNRIGPLQQTFYGPTWDVRSVPDAKNVAYTSKHLGFHMDLLYMRDPPGFQFLHCVHNSSMGGESRFADTFRAVDTLFDEDRAMVRTLMTYPVRYEYDNDGFFYSDAKPTILKRQELRVPHRVTIDARHVRAMKDVGHVFWSPPFVGNISPQPTHHELAHFVASSKAFAEIMERPENVVEEKMDSGTCVIFDNLRVVHARNAFDVNSGRRWLRGAYLNRQDFISKAVAMMPQMPLIRYVDADLE</sequence>
<evidence type="ECO:0000256" key="7">
    <source>
        <dbReference type="SAM" id="MobiDB-lite"/>
    </source>
</evidence>
<dbReference type="InterPro" id="IPR050411">
    <property type="entry name" value="AlphaKG_dependent_hydroxylases"/>
</dbReference>
<keyword evidence="5" id="KW-0560">Oxidoreductase</keyword>
<evidence type="ECO:0000256" key="2">
    <source>
        <dbReference type="ARBA" id="ARBA00008654"/>
    </source>
</evidence>
<keyword evidence="6" id="KW-0408">Iron</keyword>
<dbReference type="Gene3D" id="3.60.130.10">
    <property type="entry name" value="Clavaminate synthase-like"/>
    <property type="match status" value="1"/>
</dbReference>
<evidence type="ECO:0000256" key="4">
    <source>
        <dbReference type="ARBA" id="ARBA00022964"/>
    </source>
</evidence>
<keyword evidence="10" id="KW-1185">Reference proteome</keyword>
<accession>W9YMA2</accession>
<dbReference type="GO" id="GO:0046872">
    <property type="term" value="F:metal ion binding"/>
    <property type="evidence" value="ECO:0007669"/>
    <property type="project" value="UniProtKB-KW"/>
</dbReference>
<dbReference type="PANTHER" id="PTHR10696:SF25">
    <property type="entry name" value="OXIDOREDUCTASE AIM17-RELATED"/>
    <property type="match status" value="1"/>
</dbReference>
<evidence type="ECO:0000256" key="5">
    <source>
        <dbReference type="ARBA" id="ARBA00023002"/>
    </source>
</evidence>
<dbReference type="Pfam" id="PF02668">
    <property type="entry name" value="TauD"/>
    <property type="match status" value="1"/>
</dbReference>
<evidence type="ECO:0000256" key="1">
    <source>
        <dbReference type="ARBA" id="ARBA00001954"/>
    </source>
</evidence>
<dbReference type="InterPro" id="IPR042098">
    <property type="entry name" value="TauD-like_sf"/>
</dbReference>
<comment type="similarity">
    <text evidence="2">Belongs to the gamma-BBH/TMLD family.</text>
</comment>
<organism evidence="9 10">
    <name type="scientific">Capronia coronata CBS 617.96</name>
    <dbReference type="NCBI Taxonomy" id="1182541"/>
    <lineage>
        <taxon>Eukaryota</taxon>
        <taxon>Fungi</taxon>
        <taxon>Dikarya</taxon>
        <taxon>Ascomycota</taxon>
        <taxon>Pezizomycotina</taxon>
        <taxon>Eurotiomycetes</taxon>
        <taxon>Chaetothyriomycetidae</taxon>
        <taxon>Chaetothyriales</taxon>
        <taxon>Herpotrichiellaceae</taxon>
        <taxon>Capronia</taxon>
    </lineage>
</organism>
<keyword evidence="4" id="KW-0223">Dioxygenase</keyword>
<comment type="cofactor">
    <cofactor evidence="1">
        <name>Fe(2+)</name>
        <dbReference type="ChEBI" id="CHEBI:29033"/>
    </cofactor>
</comment>
<dbReference type="RefSeq" id="XP_007722530.1">
    <property type="nucleotide sequence ID" value="XM_007724340.1"/>
</dbReference>
<dbReference type="GO" id="GO:0045329">
    <property type="term" value="P:carnitine biosynthetic process"/>
    <property type="evidence" value="ECO:0007669"/>
    <property type="project" value="TreeGrafter"/>
</dbReference>
<evidence type="ECO:0000256" key="6">
    <source>
        <dbReference type="ARBA" id="ARBA00023004"/>
    </source>
</evidence>
<dbReference type="EMBL" id="AMWN01000003">
    <property type="protein sequence ID" value="EXJ90336.1"/>
    <property type="molecule type" value="Genomic_DNA"/>
</dbReference>
<evidence type="ECO:0000259" key="8">
    <source>
        <dbReference type="Pfam" id="PF02668"/>
    </source>
</evidence>
<dbReference type="AlphaFoldDB" id="W9YMA2"/>
<keyword evidence="3" id="KW-0479">Metal-binding</keyword>
<dbReference type="InterPro" id="IPR003819">
    <property type="entry name" value="TauD/TfdA-like"/>
</dbReference>
<name>W9YMA2_9EURO</name>
<evidence type="ECO:0000256" key="3">
    <source>
        <dbReference type="ARBA" id="ARBA00022723"/>
    </source>
</evidence>
<dbReference type="SUPFAM" id="SSF51197">
    <property type="entry name" value="Clavaminate synthase-like"/>
    <property type="match status" value="1"/>
</dbReference>
<comment type="caution">
    <text evidence="9">The sequence shown here is derived from an EMBL/GenBank/DDBJ whole genome shotgun (WGS) entry which is preliminary data.</text>
</comment>
<dbReference type="PANTHER" id="PTHR10696">
    <property type="entry name" value="GAMMA-BUTYROBETAINE HYDROXYLASE-RELATED"/>
    <property type="match status" value="1"/>
</dbReference>
<dbReference type="STRING" id="1182541.W9YMA2"/>
<dbReference type="InterPro" id="IPR038492">
    <property type="entry name" value="GBBH-like_N_sf"/>
</dbReference>
<reference evidence="9 10" key="1">
    <citation type="submission" date="2013-03" db="EMBL/GenBank/DDBJ databases">
        <title>The Genome Sequence of Capronia coronata CBS 617.96.</title>
        <authorList>
            <consortium name="The Broad Institute Genomics Platform"/>
            <person name="Cuomo C."/>
            <person name="de Hoog S."/>
            <person name="Gorbushina A."/>
            <person name="Walker B."/>
            <person name="Young S.K."/>
            <person name="Zeng Q."/>
            <person name="Gargeya S."/>
            <person name="Fitzgerald M."/>
            <person name="Haas B."/>
            <person name="Abouelleil A."/>
            <person name="Allen A.W."/>
            <person name="Alvarado L."/>
            <person name="Arachchi H.M."/>
            <person name="Berlin A.M."/>
            <person name="Chapman S.B."/>
            <person name="Gainer-Dewar J."/>
            <person name="Goldberg J."/>
            <person name="Griggs A."/>
            <person name="Gujja S."/>
            <person name="Hansen M."/>
            <person name="Howarth C."/>
            <person name="Imamovic A."/>
            <person name="Ireland A."/>
            <person name="Larimer J."/>
            <person name="McCowan C."/>
            <person name="Murphy C."/>
            <person name="Pearson M."/>
            <person name="Poon T.W."/>
            <person name="Priest M."/>
            <person name="Roberts A."/>
            <person name="Saif S."/>
            <person name="Shea T."/>
            <person name="Sisk P."/>
            <person name="Sykes S."/>
            <person name="Wortman J."/>
            <person name="Nusbaum C."/>
            <person name="Birren B."/>
        </authorList>
    </citation>
    <scope>NUCLEOTIDE SEQUENCE [LARGE SCALE GENOMIC DNA]</scope>
    <source>
        <strain evidence="9 10">CBS 617.96</strain>
    </source>
</reference>
<gene>
    <name evidence="9" type="ORF">A1O1_03435</name>
</gene>
<dbReference type="Gene3D" id="3.30.2020.30">
    <property type="match status" value="1"/>
</dbReference>
<dbReference type="GeneID" id="19158329"/>
<evidence type="ECO:0000313" key="9">
    <source>
        <dbReference type="EMBL" id="EXJ90336.1"/>
    </source>
</evidence>
<dbReference type="GO" id="GO:0051213">
    <property type="term" value="F:dioxygenase activity"/>
    <property type="evidence" value="ECO:0007669"/>
    <property type="project" value="UniProtKB-KW"/>
</dbReference>
<dbReference type="eggNOG" id="KOG3889">
    <property type="taxonomic scope" value="Eukaryota"/>
</dbReference>
<proteinExistence type="inferred from homology"/>
<feature type="region of interest" description="Disordered" evidence="7">
    <location>
        <begin position="1"/>
        <end position="88"/>
    </location>
</feature>
<protein>
    <recommendedName>
        <fullName evidence="8">TauD/TfdA-like domain-containing protein</fullName>
    </recommendedName>
</protein>
<dbReference type="Proteomes" id="UP000019484">
    <property type="component" value="Unassembled WGS sequence"/>
</dbReference>